<dbReference type="Pfam" id="PF04471">
    <property type="entry name" value="Mrr_cat"/>
    <property type="match status" value="1"/>
</dbReference>
<evidence type="ECO:0000313" key="3">
    <source>
        <dbReference type="EMBL" id="MEU9579085.1"/>
    </source>
</evidence>
<sequence>MAAVLVLTTRMVTQAVRTLVEAWPIVLALTVLAGACAAWRVARSTAARRRAAERLAMLRITLAELDAMDDHAFEEAMKNLLIRDGWQARRVGGRGDQAADVIGDHPHLGRLVVQAKHTAVGGKVGSRVMYEVKGTSGPVHKADHAVVITNGAFTRDAMKWGDQHKIHWLDRERLRRWAENGTALHELLRLTARPSRFNRAA</sequence>
<keyword evidence="4" id="KW-1185">Reference proteome</keyword>
<evidence type="ECO:0000259" key="2">
    <source>
        <dbReference type="Pfam" id="PF04471"/>
    </source>
</evidence>
<name>A0ABV3ES97_9ACTN</name>
<proteinExistence type="predicted"/>
<gene>
    <name evidence="3" type="ORF">AB0D95_17775</name>
</gene>
<dbReference type="SUPFAM" id="SSF52980">
    <property type="entry name" value="Restriction endonuclease-like"/>
    <property type="match status" value="1"/>
</dbReference>
<dbReference type="EMBL" id="JBEZNA010000039">
    <property type="protein sequence ID" value="MEU9579085.1"/>
    <property type="molecule type" value="Genomic_DNA"/>
</dbReference>
<dbReference type="GO" id="GO:0004519">
    <property type="term" value="F:endonuclease activity"/>
    <property type="evidence" value="ECO:0007669"/>
    <property type="project" value="UniProtKB-KW"/>
</dbReference>
<protein>
    <submittedName>
        <fullName evidence="3">Restriction endonuclease</fullName>
    </submittedName>
</protein>
<keyword evidence="3" id="KW-0540">Nuclease</keyword>
<dbReference type="PANTHER" id="PTHR30015:SF6">
    <property type="entry name" value="SLL1429 PROTEIN"/>
    <property type="match status" value="1"/>
</dbReference>
<keyword evidence="1" id="KW-0472">Membrane</keyword>
<keyword evidence="3" id="KW-0255">Endonuclease</keyword>
<dbReference type="PANTHER" id="PTHR30015">
    <property type="entry name" value="MRR RESTRICTION SYSTEM PROTEIN"/>
    <property type="match status" value="1"/>
</dbReference>
<reference evidence="3 4" key="1">
    <citation type="submission" date="2024-06" db="EMBL/GenBank/DDBJ databases">
        <title>The Natural Products Discovery Center: Release of the First 8490 Sequenced Strains for Exploring Actinobacteria Biosynthetic Diversity.</title>
        <authorList>
            <person name="Kalkreuter E."/>
            <person name="Kautsar S.A."/>
            <person name="Yang D."/>
            <person name="Bader C.D."/>
            <person name="Teijaro C.N."/>
            <person name="Fluegel L."/>
            <person name="Davis C.M."/>
            <person name="Simpson J.R."/>
            <person name="Lauterbach L."/>
            <person name="Steele A.D."/>
            <person name="Gui C."/>
            <person name="Meng S."/>
            <person name="Li G."/>
            <person name="Viehrig K."/>
            <person name="Ye F."/>
            <person name="Su P."/>
            <person name="Kiefer A.F."/>
            <person name="Nichols A."/>
            <person name="Cepeda A.J."/>
            <person name="Yan W."/>
            <person name="Fan B."/>
            <person name="Jiang Y."/>
            <person name="Adhikari A."/>
            <person name="Zheng C.-J."/>
            <person name="Schuster L."/>
            <person name="Cowan T.M."/>
            <person name="Smanski M.J."/>
            <person name="Chevrette M.G."/>
            <person name="De Carvalho L.P.S."/>
            <person name="Shen B."/>
        </authorList>
    </citation>
    <scope>NUCLEOTIDE SEQUENCE [LARGE SCALE GENOMIC DNA]</scope>
    <source>
        <strain evidence="3 4">NPDC048117</strain>
    </source>
</reference>
<comment type="caution">
    <text evidence="3">The sequence shown here is derived from an EMBL/GenBank/DDBJ whole genome shotgun (WGS) entry which is preliminary data.</text>
</comment>
<feature type="transmembrane region" description="Helical" evidence="1">
    <location>
        <begin position="25"/>
        <end position="42"/>
    </location>
</feature>
<dbReference type="Proteomes" id="UP001551584">
    <property type="component" value="Unassembled WGS sequence"/>
</dbReference>
<dbReference type="InterPro" id="IPR052906">
    <property type="entry name" value="Type_IV_Methyl-Rstrct_Enzyme"/>
</dbReference>
<feature type="domain" description="Restriction endonuclease type IV Mrr" evidence="2">
    <location>
        <begin position="65"/>
        <end position="177"/>
    </location>
</feature>
<evidence type="ECO:0000256" key="1">
    <source>
        <dbReference type="SAM" id="Phobius"/>
    </source>
</evidence>
<dbReference type="InterPro" id="IPR007560">
    <property type="entry name" value="Restrct_endonuc_IV_Mrr"/>
</dbReference>
<dbReference type="InterPro" id="IPR011856">
    <property type="entry name" value="tRNA_endonuc-like_dom_sf"/>
</dbReference>
<keyword evidence="1" id="KW-1133">Transmembrane helix</keyword>
<keyword evidence="3" id="KW-0378">Hydrolase</keyword>
<dbReference type="Gene3D" id="3.40.1350.10">
    <property type="match status" value="1"/>
</dbReference>
<organism evidence="3 4">
    <name type="scientific">Streptomyces chilikensis</name>
    <dbReference type="NCBI Taxonomy" id="1194079"/>
    <lineage>
        <taxon>Bacteria</taxon>
        <taxon>Bacillati</taxon>
        <taxon>Actinomycetota</taxon>
        <taxon>Actinomycetes</taxon>
        <taxon>Kitasatosporales</taxon>
        <taxon>Streptomycetaceae</taxon>
        <taxon>Streptomyces</taxon>
    </lineage>
</organism>
<accession>A0ABV3ES97</accession>
<evidence type="ECO:0000313" key="4">
    <source>
        <dbReference type="Proteomes" id="UP001551584"/>
    </source>
</evidence>
<dbReference type="InterPro" id="IPR011335">
    <property type="entry name" value="Restrct_endonuc-II-like"/>
</dbReference>
<dbReference type="RefSeq" id="WP_359273659.1">
    <property type="nucleotide sequence ID" value="NZ_JBEZNA010000039.1"/>
</dbReference>
<keyword evidence="1" id="KW-0812">Transmembrane</keyword>